<dbReference type="AlphaFoldDB" id="A0A437RSW7"/>
<evidence type="ECO:0000313" key="3">
    <source>
        <dbReference type="EMBL" id="RVU49852.1"/>
    </source>
</evidence>
<dbReference type="InterPro" id="IPR013784">
    <property type="entry name" value="Carb-bd-like_fold"/>
</dbReference>
<dbReference type="Proteomes" id="UP000285575">
    <property type="component" value="Unassembled WGS sequence"/>
</dbReference>
<protein>
    <submittedName>
        <fullName evidence="3">Methylamine utilization protein</fullName>
    </submittedName>
</protein>
<accession>A0A437RSW7</accession>
<organism evidence="3 4">
    <name type="scientific">Rubrivivax rivuli</name>
    <dbReference type="NCBI Taxonomy" id="1862385"/>
    <lineage>
        <taxon>Bacteria</taxon>
        <taxon>Pseudomonadati</taxon>
        <taxon>Pseudomonadota</taxon>
        <taxon>Betaproteobacteria</taxon>
        <taxon>Burkholderiales</taxon>
        <taxon>Sphaerotilaceae</taxon>
        <taxon>Rubrivivax</taxon>
    </lineage>
</organism>
<dbReference type="InterPro" id="IPR008972">
    <property type="entry name" value="Cupredoxin"/>
</dbReference>
<keyword evidence="2" id="KW-0732">Signal</keyword>
<dbReference type="GO" id="GO:0030246">
    <property type="term" value="F:carbohydrate binding"/>
    <property type="evidence" value="ECO:0007669"/>
    <property type="project" value="InterPro"/>
</dbReference>
<gene>
    <name evidence="3" type="ORF">EOE66_01100</name>
</gene>
<dbReference type="InterPro" id="IPR034242">
    <property type="entry name" value="MauL"/>
</dbReference>
<evidence type="ECO:0000256" key="1">
    <source>
        <dbReference type="ARBA" id="ARBA00004418"/>
    </source>
</evidence>
<comment type="caution">
    <text evidence="3">The sequence shown here is derived from an EMBL/GenBank/DDBJ whole genome shotgun (WGS) entry which is preliminary data.</text>
</comment>
<reference evidence="3 4" key="1">
    <citation type="submission" date="2019-01" db="EMBL/GenBank/DDBJ databases">
        <authorList>
            <person name="Chen W.-M."/>
        </authorList>
    </citation>
    <scope>NUCLEOTIDE SEQUENCE [LARGE SCALE GENOMIC DNA]</scope>
    <source>
        <strain evidence="3 4">KYPY4</strain>
    </source>
</reference>
<dbReference type="SUPFAM" id="SSF49503">
    <property type="entry name" value="Cupredoxins"/>
    <property type="match status" value="1"/>
</dbReference>
<dbReference type="OrthoDB" id="9772097at2"/>
<proteinExistence type="predicted"/>
<dbReference type="EMBL" id="SACR01000001">
    <property type="protein sequence ID" value="RVU49852.1"/>
    <property type="molecule type" value="Genomic_DNA"/>
</dbReference>
<dbReference type="SUPFAM" id="SSF49452">
    <property type="entry name" value="Starch-binding domain-like"/>
    <property type="match status" value="1"/>
</dbReference>
<sequence length="206" mass="21971">MPQQRRIHAPLLALALLAGATSRAAPVEVLALGSDGKPLPETVVFLESGEAKAAAKPGGMAEMQQIERRFVPRVLVVVPGTEVRFPNRDKVRHHVYSLSPAKTFELKLYTGTPANPVLFDKPGVAVLGCNIHDNMVGWVVVVETPHHAVAPATGLARLPDVPPGRYRLRVWHAGLPPGTPATESPLEVPAVGVRTQVKLPLTASAL</sequence>
<evidence type="ECO:0000256" key="2">
    <source>
        <dbReference type="SAM" id="SignalP"/>
    </source>
</evidence>
<evidence type="ECO:0000313" key="4">
    <source>
        <dbReference type="Proteomes" id="UP000285575"/>
    </source>
</evidence>
<name>A0A437RSW7_9BURK</name>
<dbReference type="Gene3D" id="2.60.40.420">
    <property type="entry name" value="Cupredoxins - blue copper proteins"/>
    <property type="match status" value="1"/>
</dbReference>
<dbReference type="GO" id="GO:0042597">
    <property type="term" value="C:periplasmic space"/>
    <property type="evidence" value="ECO:0007669"/>
    <property type="project" value="UniProtKB-SubCell"/>
</dbReference>
<dbReference type="CDD" id="cd04221">
    <property type="entry name" value="MauL"/>
    <property type="match status" value="1"/>
</dbReference>
<comment type="subcellular location">
    <subcellularLocation>
        <location evidence="1">Periplasm</location>
    </subcellularLocation>
</comment>
<feature type="chain" id="PRO_5019090845" evidence="2">
    <location>
        <begin position="25"/>
        <end position="206"/>
    </location>
</feature>
<feature type="signal peptide" evidence="2">
    <location>
        <begin position="1"/>
        <end position="24"/>
    </location>
</feature>
<keyword evidence="4" id="KW-1185">Reference proteome</keyword>